<dbReference type="CDD" id="cd02978">
    <property type="entry name" value="KaiB_like"/>
    <property type="match status" value="1"/>
</dbReference>
<dbReference type="Proteomes" id="UP000664844">
    <property type="component" value="Unassembled WGS sequence"/>
</dbReference>
<evidence type="ECO:0000259" key="1">
    <source>
        <dbReference type="SMART" id="SM01248"/>
    </source>
</evidence>
<proteinExistence type="predicted"/>
<dbReference type="PANTHER" id="PTHR41709">
    <property type="entry name" value="KAIB-LIKE PROTEIN 1"/>
    <property type="match status" value="1"/>
</dbReference>
<comment type="caution">
    <text evidence="2">The sequence shown here is derived from an EMBL/GenBank/DDBJ whole genome shotgun (WGS) entry which is preliminary data.</text>
</comment>
<evidence type="ECO:0000313" key="3">
    <source>
        <dbReference type="Proteomes" id="UP000664844"/>
    </source>
</evidence>
<evidence type="ECO:0000313" key="2">
    <source>
        <dbReference type="EMBL" id="MBO0351022.1"/>
    </source>
</evidence>
<dbReference type="SMART" id="SM01248">
    <property type="entry name" value="KaiB"/>
    <property type="match status" value="1"/>
</dbReference>
<dbReference type="Gene3D" id="3.40.30.10">
    <property type="entry name" value="Glutaredoxin"/>
    <property type="match status" value="1"/>
</dbReference>
<dbReference type="EMBL" id="JAFLQW010000485">
    <property type="protein sequence ID" value="MBO0351022.1"/>
    <property type="molecule type" value="Genomic_DNA"/>
</dbReference>
<dbReference type="InterPro" id="IPR039022">
    <property type="entry name" value="KaiB-like"/>
</dbReference>
<protein>
    <submittedName>
        <fullName evidence="2">Circadian clock KaiB family protein</fullName>
    </submittedName>
</protein>
<reference evidence="2 3" key="1">
    <citation type="submission" date="2021-03" db="EMBL/GenBank/DDBJ databases">
        <title>Metabolic Capacity of the Antarctic Cyanobacterium Phormidium pseudopriestleyi that Sustains Oxygenic Photosynthesis in the Presence of Hydrogen Sulfide.</title>
        <authorList>
            <person name="Lumian J.E."/>
            <person name="Jungblut A.D."/>
            <person name="Dillon M.L."/>
            <person name="Hawes I."/>
            <person name="Doran P.T."/>
            <person name="Mackey T.J."/>
            <person name="Dick G.J."/>
            <person name="Grettenberger C.L."/>
            <person name="Sumner D.Y."/>
        </authorList>
    </citation>
    <scope>NUCLEOTIDE SEQUENCE [LARGE SCALE GENOMIC DNA]</scope>
    <source>
        <strain evidence="2 3">FRX01</strain>
    </source>
</reference>
<dbReference type="InterPro" id="IPR011649">
    <property type="entry name" value="KaiB_domain"/>
</dbReference>
<dbReference type="PANTHER" id="PTHR41709:SF2">
    <property type="entry name" value="CIRCADIAN CLOCK PROTEIN KAIB2"/>
    <property type="match status" value="1"/>
</dbReference>
<feature type="domain" description="KaiB" evidence="1">
    <location>
        <begin position="31"/>
        <end position="112"/>
    </location>
</feature>
<dbReference type="InterPro" id="IPR036249">
    <property type="entry name" value="Thioredoxin-like_sf"/>
</dbReference>
<dbReference type="SUPFAM" id="SSF52833">
    <property type="entry name" value="Thioredoxin-like"/>
    <property type="match status" value="1"/>
</dbReference>
<name>A0ABS3FV73_9CYAN</name>
<sequence length="118" mass="13610">MENQPEKIAKPEVDVFEEFLSRPPEEKYLLRLFIAGNTPNSTRAFNKIKNICEEYLPGRYELEVIDIYEQPELMEQEQIIAIPTLVKKLPPPLQKFIGDLANTEKVLLGLDINYSSSN</sequence>
<accession>A0ABS3FV73</accession>
<dbReference type="Pfam" id="PF07689">
    <property type="entry name" value="KaiB"/>
    <property type="match status" value="1"/>
</dbReference>
<keyword evidence="3" id="KW-1185">Reference proteome</keyword>
<organism evidence="2 3">
    <name type="scientific">Phormidium pseudopriestleyi FRX01</name>
    <dbReference type="NCBI Taxonomy" id="1759528"/>
    <lineage>
        <taxon>Bacteria</taxon>
        <taxon>Bacillati</taxon>
        <taxon>Cyanobacteriota</taxon>
        <taxon>Cyanophyceae</taxon>
        <taxon>Oscillatoriophycideae</taxon>
        <taxon>Oscillatoriales</taxon>
        <taxon>Oscillatoriaceae</taxon>
        <taxon>Phormidium</taxon>
    </lineage>
</organism>
<dbReference type="RefSeq" id="WP_207089481.1">
    <property type="nucleotide sequence ID" value="NZ_JAFLQW010000485.1"/>
</dbReference>
<gene>
    <name evidence="2" type="ORF">J0895_18495</name>
</gene>